<dbReference type="PANTHER" id="PTHR13296:SF0">
    <property type="entry name" value="PRE-MRNA-SPLICING FACTOR SPF27"/>
    <property type="match status" value="1"/>
</dbReference>
<dbReference type="GO" id="GO:0071013">
    <property type="term" value="C:catalytic step 2 spliceosome"/>
    <property type="evidence" value="ECO:0007669"/>
    <property type="project" value="TreeGrafter"/>
</dbReference>
<evidence type="ECO:0000256" key="1">
    <source>
        <dbReference type="ARBA" id="ARBA00004123"/>
    </source>
</evidence>
<evidence type="ECO:0000313" key="9">
    <source>
        <dbReference type="Proteomes" id="UP001152795"/>
    </source>
</evidence>
<evidence type="ECO:0000256" key="2">
    <source>
        <dbReference type="ARBA" id="ARBA00010788"/>
    </source>
</evidence>
<name>A0A6S7FFA7_PARCT</name>
<comment type="caution">
    <text evidence="8">The sequence shown here is derived from an EMBL/GenBank/DDBJ whole genome shotgun (WGS) entry which is preliminary data.</text>
</comment>
<evidence type="ECO:0000256" key="6">
    <source>
        <dbReference type="ARBA" id="ARBA00023187"/>
    </source>
</evidence>
<dbReference type="EMBL" id="CACRXK020000088">
    <property type="protein sequence ID" value="CAB3978094.1"/>
    <property type="molecule type" value="Genomic_DNA"/>
</dbReference>
<dbReference type="InterPro" id="IPR008409">
    <property type="entry name" value="SPF27"/>
</dbReference>
<keyword evidence="6" id="KW-0508">mRNA splicing</keyword>
<reference evidence="8" key="1">
    <citation type="submission" date="2020-04" db="EMBL/GenBank/DDBJ databases">
        <authorList>
            <person name="Alioto T."/>
            <person name="Alioto T."/>
            <person name="Gomez Garrido J."/>
        </authorList>
    </citation>
    <scope>NUCLEOTIDE SEQUENCE</scope>
    <source>
        <strain evidence="8">A484AB</strain>
    </source>
</reference>
<dbReference type="Pfam" id="PF05700">
    <property type="entry name" value="BCAS2"/>
    <property type="match status" value="1"/>
</dbReference>
<gene>
    <name evidence="8" type="ORF">PACLA_8A079447</name>
</gene>
<dbReference type="GO" id="GO:0008380">
    <property type="term" value="P:RNA splicing"/>
    <property type="evidence" value="ECO:0007669"/>
    <property type="project" value="UniProtKB-KW"/>
</dbReference>
<dbReference type="GO" id="GO:0006397">
    <property type="term" value="P:mRNA processing"/>
    <property type="evidence" value="ECO:0007669"/>
    <property type="project" value="UniProtKB-KW"/>
</dbReference>
<dbReference type="GO" id="GO:0000974">
    <property type="term" value="C:Prp19 complex"/>
    <property type="evidence" value="ECO:0007669"/>
    <property type="project" value="TreeGrafter"/>
</dbReference>
<keyword evidence="4" id="KW-0507">mRNA processing</keyword>
<evidence type="ECO:0000313" key="8">
    <source>
        <dbReference type="EMBL" id="CAB3978094.1"/>
    </source>
</evidence>
<keyword evidence="5" id="KW-0747">Spliceosome</keyword>
<evidence type="ECO:0000256" key="5">
    <source>
        <dbReference type="ARBA" id="ARBA00022728"/>
    </source>
</evidence>
<comment type="subcellular location">
    <subcellularLocation>
        <location evidence="1">Nucleus</location>
    </subcellularLocation>
</comment>
<dbReference type="AlphaFoldDB" id="A0A6S7FFA7"/>
<sequence>MAVASHEVTPDALPYYDQGYEEPEVREMVNQLIDEETRRYRGSKKYLEHLPPVVYDKFLTPVLKNEFDRISKRQPMDLLSMKRYELPLPPTAQKNDLTAWQEAVDNSSAQLEHQATRICNLELLSTYGARHGG</sequence>
<evidence type="ECO:0000256" key="7">
    <source>
        <dbReference type="ARBA" id="ARBA00023242"/>
    </source>
</evidence>
<proteinExistence type="inferred from homology"/>
<keyword evidence="9" id="KW-1185">Reference proteome</keyword>
<protein>
    <recommendedName>
        <fullName evidence="3">Pre-mRNA-splicing factor SPF27</fullName>
    </recommendedName>
</protein>
<evidence type="ECO:0000256" key="3">
    <source>
        <dbReference type="ARBA" id="ARBA00014158"/>
    </source>
</evidence>
<dbReference type="OrthoDB" id="205794at2759"/>
<accession>A0A6S7FFA7</accession>
<dbReference type="GO" id="GO:0071011">
    <property type="term" value="C:precatalytic spliceosome"/>
    <property type="evidence" value="ECO:0007669"/>
    <property type="project" value="TreeGrafter"/>
</dbReference>
<comment type="similarity">
    <text evidence="2">Belongs to the SPF27 family.</text>
</comment>
<dbReference type="Proteomes" id="UP001152795">
    <property type="component" value="Unassembled WGS sequence"/>
</dbReference>
<organism evidence="8 9">
    <name type="scientific">Paramuricea clavata</name>
    <name type="common">Red gorgonian</name>
    <name type="synonym">Violescent sea-whip</name>
    <dbReference type="NCBI Taxonomy" id="317549"/>
    <lineage>
        <taxon>Eukaryota</taxon>
        <taxon>Metazoa</taxon>
        <taxon>Cnidaria</taxon>
        <taxon>Anthozoa</taxon>
        <taxon>Octocorallia</taxon>
        <taxon>Malacalcyonacea</taxon>
        <taxon>Plexauridae</taxon>
        <taxon>Paramuricea</taxon>
    </lineage>
</organism>
<keyword evidence="7" id="KW-0539">Nucleus</keyword>
<dbReference type="PANTHER" id="PTHR13296">
    <property type="entry name" value="BCAS2 PROTEIN"/>
    <property type="match status" value="1"/>
</dbReference>
<evidence type="ECO:0000256" key="4">
    <source>
        <dbReference type="ARBA" id="ARBA00022664"/>
    </source>
</evidence>